<dbReference type="Pfam" id="PF00270">
    <property type="entry name" value="DEAD"/>
    <property type="match status" value="1"/>
</dbReference>
<dbReference type="GO" id="GO:0005737">
    <property type="term" value="C:cytoplasm"/>
    <property type="evidence" value="ECO:0007669"/>
    <property type="project" value="TreeGrafter"/>
</dbReference>
<keyword evidence="3" id="KW-0413">Isomerase</keyword>
<dbReference type="InterPro" id="IPR014001">
    <property type="entry name" value="Helicase_ATP-bd"/>
</dbReference>
<evidence type="ECO:0000313" key="8">
    <source>
        <dbReference type="EMBL" id="EGO04651.1"/>
    </source>
</evidence>
<dbReference type="OMA" id="PECADEG"/>
<dbReference type="InterPro" id="IPR011545">
    <property type="entry name" value="DEAD/DEAH_box_helicase_dom"/>
</dbReference>
<dbReference type="EMBL" id="GL945474">
    <property type="protein sequence ID" value="EGO04651.1"/>
    <property type="molecule type" value="Genomic_DNA"/>
</dbReference>
<dbReference type="GO" id="GO:0005694">
    <property type="term" value="C:chromosome"/>
    <property type="evidence" value="ECO:0007669"/>
    <property type="project" value="TreeGrafter"/>
</dbReference>
<dbReference type="Proteomes" id="UP000008063">
    <property type="component" value="Unassembled WGS sequence"/>
</dbReference>
<dbReference type="Gene3D" id="3.40.50.300">
    <property type="entry name" value="P-loop containing nucleotide triphosphate hydrolases"/>
    <property type="match status" value="2"/>
</dbReference>
<dbReference type="GO" id="GO:0005524">
    <property type="term" value="F:ATP binding"/>
    <property type="evidence" value="ECO:0007669"/>
    <property type="project" value="InterPro"/>
</dbReference>
<name>F8PEX8_SERL3</name>
<dbReference type="SUPFAM" id="SSF52540">
    <property type="entry name" value="P-loop containing nucleoside triphosphate hydrolases"/>
    <property type="match status" value="1"/>
</dbReference>
<dbReference type="AlphaFoldDB" id="F8PEX8"/>
<comment type="similarity">
    <text evidence="1">Belongs to the helicase family. RecQ subfamily.</text>
</comment>
<evidence type="ECO:0000256" key="2">
    <source>
        <dbReference type="ARBA" id="ARBA00023125"/>
    </source>
</evidence>
<dbReference type="HOGENOM" id="CLU_001103_19_4_1"/>
<dbReference type="InParanoid" id="F8PEX8"/>
<evidence type="ECO:0000256" key="5">
    <source>
        <dbReference type="ARBA" id="ARBA00034808"/>
    </source>
</evidence>
<reference evidence="9" key="1">
    <citation type="journal article" date="2011" name="Science">
        <title>The plant cell wall-decomposing machinery underlies the functional diversity of forest fungi.</title>
        <authorList>
            <person name="Eastwood D.C."/>
            <person name="Floudas D."/>
            <person name="Binder M."/>
            <person name="Majcherczyk A."/>
            <person name="Schneider P."/>
            <person name="Aerts A."/>
            <person name="Asiegbu F.O."/>
            <person name="Baker S.E."/>
            <person name="Barry K."/>
            <person name="Bendiksby M."/>
            <person name="Blumentritt M."/>
            <person name="Coutinho P.M."/>
            <person name="Cullen D."/>
            <person name="de Vries R.P."/>
            <person name="Gathman A."/>
            <person name="Goodell B."/>
            <person name="Henrissat B."/>
            <person name="Ihrmark K."/>
            <person name="Kauserud H."/>
            <person name="Kohler A."/>
            <person name="LaButti K."/>
            <person name="Lapidus A."/>
            <person name="Lavin J.L."/>
            <person name="Lee Y.-H."/>
            <person name="Lindquist E."/>
            <person name="Lilly W."/>
            <person name="Lucas S."/>
            <person name="Morin E."/>
            <person name="Murat C."/>
            <person name="Oguiza J.A."/>
            <person name="Park J."/>
            <person name="Pisabarro A.G."/>
            <person name="Riley R."/>
            <person name="Rosling A."/>
            <person name="Salamov A."/>
            <person name="Schmidt O."/>
            <person name="Schmutz J."/>
            <person name="Skrede I."/>
            <person name="Stenlid J."/>
            <person name="Wiebenga A."/>
            <person name="Xie X."/>
            <person name="Kuees U."/>
            <person name="Hibbett D.S."/>
            <person name="Hoffmeister D."/>
            <person name="Hoegberg N."/>
            <person name="Martin F."/>
            <person name="Grigoriev I.V."/>
            <person name="Watkinson S.C."/>
        </authorList>
    </citation>
    <scope>NUCLEOTIDE SEQUENCE [LARGE SCALE GENOMIC DNA]</scope>
    <source>
        <strain evidence="9">strain S7.3</strain>
    </source>
</reference>
<keyword evidence="9" id="KW-1185">Reference proteome</keyword>
<keyword evidence="2" id="KW-0238">DNA-binding</keyword>
<feature type="region of interest" description="Disordered" evidence="6">
    <location>
        <begin position="290"/>
        <end position="315"/>
    </location>
</feature>
<evidence type="ECO:0000256" key="6">
    <source>
        <dbReference type="SAM" id="MobiDB-lite"/>
    </source>
</evidence>
<evidence type="ECO:0000256" key="4">
    <source>
        <dbReference type="ARBA" id="ARBA00034617"/>
    </source>
</evidence>
<feature type="compositionally biased region" description="Basic and acidic residues" evidence="6">
    <location>
        <begin position="294"/>
        <end position="312"/>
    </location>
</feature>
<dbReference type="GO" id="GO:0043138">
    <property type="term" value="F:3'-5' DNA helicase activity"/>
    <property type="evidence" value="ECO:0007669"/>
    <property type="project" value="UniProtKB-EC"/>
</dbReference>
<comment type="catalytic activity">
    <reaction evidence="4">
        <text>Couples ATP hydrolysis with the unwinding of duplex DNA by translocating in the 3'-5' direction.</text>
        <dbReference type="EC" id="5.6.2.4"/>
    </reaction>
</comment>
<organism evidence="9">
    <name type="scientific">Serpula lacrymans var. lacrymans (strain S7.3)</name>
    <name type="common">Dry rot fungus</name>
    <dbReference type="NCBI Taxonomy" id="936435"/>
    <lineage>
        <taxon>Eukaryota</taxon>
        <taxon>Fungi</taxon>
        <taxon>Dikarya</taxon>
        <taxon>Basidiomycota</taxon>
        <taxon>Agaricomycotina</taxon>
        <taxon>Agaricomycetes</taxon>
        <taxon>Agaricomycetidae</taxon>
        <taxon>Boletales</taxon>
        <taxon>Coniophorineae</taxon>
        <taxon>Serpulaceae</taxon>
        <taxon>Serpula</taxon>
    </lineage>
</organism>
<sequence length="488" mass="54613">MSTEDEQAPEASAKYSLVEATTAQLQGKDVLVHAGTGAGKMAIAAELHVHASSKGRVTLMVSPLLALHDKQVDTFQKEFKLESTTINSGHGGCRPEILDFSCCFASIYHKRKWQVIMISPEMLLGRPFIEQVLRNHEFGNFHKKYGELGKIHSFLPCGSPMVAISAMLPSPIQSDVLQKLEFDKKNYVRINIENDHPNVSIVVWCIQHAIYTYSDLNFIISAGMTHPQAIKKIFIYADNIAVGTETIDRLWKLPALLSTFVQRAGRGAHGKGQVGLAILLAERSTYKENLTARAKSDKRETRGSAKYKEKRERRGKLHAQSRGCLQDEGLHVFLQTGMCRHQILMKVYGNNIPILTVPCCNICDPSLLNWTQPGSPPMQIQQAAGKKGVISKIVQKHLQEWQKKVYKHNFADAIFASPAIFRDKTVDLLASVDPIQLIEEQKWWPRYGGDLAELLLSLDIPAFKSLPRKPQGEKKKKAVEGDIVMNTR</sequence>
<feature type="region of interest" description="Disordered" evidence="6">
    <location>
        <begin position="469"/>
        <end position="488"/>
    </location>
</feature>
<evidence type="ECO:0000256" key="1">
    <source>
        <dbReference type="ARBA" id="ARBA00005446"/>
    </source>
</evidence>
<dbReference type="PROSITE" id="PS51192">
    <property type="entry name" value="HELICASE_ATP_BIND_1"/>
    <property type="match status" value="1"/>
</dbReference>
<evidence type="ECO:0000313" key="9">
    <source>
        <dbReference type="Proteomes" id="UP000008063"/>
    </source>
</evidence>
<proteinExistence type="inferred from homology"/>
<protein>
    <recommendedName>
        <fullName evidence="5">DNA 3'-5' helicase</fullName>
        <ecNumber evidence="5">5.6.2.4</ecNumber>
    </recommendedName>
</protein>
<dbReference type="GO" id="GO:0003677">
    <property type="term" value="F:DNA binding"/>
    <property type="evidence" value="ECO:0007669"/>
    <property type="project" value="UniProtKB-KW"/>
</dbReference>
<dbReference type="EC" id="5.6.2.4" evidence="5"/>
<evidence type="ECO:0000256" key="3">
    <source>
        <dbReference type="ARBA" id="ARBA00023235"/>
    </source>
</evidence>
<accession>F8PEX8</accession>
<dbReference type="GO" id="GO:0000724">
    <property type="term" value="P:double-strand break repair via homologous recombination"/>
    <property type="evidence" value="ECO:0007669"/>
    <property type="project" value="TreeGrafter"/>
</dbReference>
<dbReference type="OrthoDB" id="10261556at2759"/>
<feature type="domain" description="Helicase ATP-binding" evidence="7">
    <location>
        <begin position="21"/>
        <end position="186"/>
    </location>
</feature>
<dbReference type="PANTHER" id="PTHR13710:SF105">
    <property type="entry name" value="ATP-DEPENDENT DNA HELICASE Q1"/>
    <property type="match status" value="1"/>
</dbReference>
<dbReference type="GO" id="GO:0009378">
    <property type="term" value="F:four-way junction helicase activity"/>
    <property type="evidence" value="ECO:0007669"/>
    <property type="project" value="TreeGrafter"/>
</dbReference>
<gene>
    <name evidence="8" type="ORF">SERLA73DRAFT_118595</name>
</gene>
<evidence type="ECO:0000259" key="7">
    <source>
        <dbReference type="PROSITE" id="PS51192"/>
    </source>
</evidence>
<dbReference type="PANTHER" id="PTHR13710">
    <property type="entry name" value="DNA HELICASE RECQ FAMILY MEMBER"/>
    <property type="match status" value="1"/>
</dbReference>
<dbReference type="InterPro" id="IPR027417">
    <property type="entry name" value="P-loop_NTPase"/>
</dbReference>